<dbReference type="KEGG" id="ahel:Q31a_01940"/>
<dbReference type="Proteomes" id="UP000318017">
    <property type="component" value="Chromosome"/>
</dbReference>
<name>A0A518FZY8_9BACT</name>
<protein>
    <submittedName>
        <fullName evidence="1">Uncharacterized protein</fullName>
    </submittedName>
</protein>
<accession>A0A518FZY8</accession>
<organism evidence="1 2">
    <name type="scientific">Aureliella helgolandensis</name>
    <dbReference type="NCBI Taxonomy" id="2527968"/>
    <lineage>
        <taxon>Bacteria</taxon>
        <taxon>Pseudomonadati</taxon>
        <taxon>Planctomycetota</taxon>
        <taxon>Planctomycetia</taxon>
        <taxon>Pirellulales</taxon>
        <taxon>Pirellulaceae</taxon>
        <taxon>Aureliella</taxon>
    </lineage>
</organism>
<sequence>MFAFCEPCSGGIMAGLRWESGNTECQAASSGKIPVKGVPILQQPDREFSVVPETETLRNGGAAVLNPGVSVSAQMPFRACPPVRDCGVFEKHILEILRPS</sequence>
<dbReference type="AlphaFoldDB" id="A0A518FZY8"/>
<gene>
    <name evidence="1" type="ORF">Q31a_01940</name>
</gene>
<evidence type="ECO:0000313" key="2">
    <source>
        <dbReference type="Proteomes" id="UP000318017"/>
    </source>
</evidence>
<keyword evidence="2" id="KW-1185">Reference proteome</keyword>
<dbReference type="EMBL" id="CP036298">
    <property type="protein sequence ID" value="QDV21915.1"/>
    <property type="molecule type" value="Genomic_DNA"/>
</dbReference>
<reference evidence="1 2" key="1">
    <citation type="submission" date="2019-02" db="EMBL/GenBank/DDBJ databases">
        <title>Deep-cultivation of Planctomycetes and their phenomic and genomic characterization uncovers novel biology.</title>
        <authorList>
            <person name="Wiegand S."/>
            <person name="Jogler M."/>
            <person name="Boedeker C."/>
            <person name="Pinto D."/>
            <person name="Vollmers J."/>
            <person name="Rivas-Marin E."/>
            <person name="Kohn T."/>
            <person name="Peeters S.H."/>
            <person name="Heuer A."/>
            <person name="Rast P."/>
            <person name="Oberbeckmann S."/>
            <person name="Bunk B."/>
            <person name="Jeske O."/>
            <person name="Meyerdierks A."/>
            <person name="Storesund J.E."/>
            <person name="Kallscheuer N."/>
            <person name="Luecker S."/>
            <person name="Lage O.M."/>
            <person name="Pohl T."/>
            <person name="Merkel B.J."/>
            <person name="Hornburger P."/>
            <person name="Mueller R.-W."/>
            <person name="Bruemmer F."/>
            <person name="Labrenz M."/>
            <person name="Spormann A.M."/>
            <person name="Op den Camp H."/>
            <person name="Overmann J."/>
            <person name="Amann R."/>
            <person name="Jetten M.S.M."/>
            <person name="Mascher T."/>
            <person name="Medema M.H."/>
            <person name="Devos D.P."/>
            <person name="Kaster A.-K."/>
            <person name="Ovreas L."/>
            <person name="Rohde M."/>
            <person name="Galperin M.Y."/>
            <person name="Jogler C."/>
        </authorList>
    </citation>
    <scope>NUCLEOTIDE SEQUENCE [LARGE SCALE GENOMIC DNA]</scope>
    <source>
        <strain evidence="1 2">Q31a</strain>
    </source>
</reference>
<evidence type="ECO:0000313" key="1">
    <source>
        <dbReference type="EMBL" id="QDV21915.1"/>
    </source>
</evidence>
<proteinExistence type="predicted"/>